<dbReference type="AlphaFoldDB" id="A0A2W5R6C8"/>
<keyword evidence="1" id="KW-0479">Metal-binding</keyword>
<comment type="caution">
    <text evidence="3">The sequence shown here is derived from an EMBL/GenBank/DDBJ whole genome shotgun (WGS) entry which is preliminary data.</text>
</comment>
<evidence type="ECO:0000256" key="1">
    <source>
        <dbReference type="ARBA" id="ARBA00022723"/>
    </source>
</evidence>
<keyword evidence="3" id="KW-0413">Isomerase</keyword>
<dbReference type="PANTHER" id="PTHR11820:SF90">
    <property type="entry name" value="FLUTATHIONE S-TRANSFERASE"/>
    <property type="match status" value="1"/>
</dbReference>
<dbReference type="EMBL" id="QFQD01000011">
    <property type="protein sequence ID" value="PZQ84279.1"/>
    <property type="molecule type" value="Genomic_DNA"/>
</dbReference>
<dbReference type="Pfam" id="PF01557">
    <property type="entry name" value="FAA_hydrolase"/>
    <property type="match status" value="1"/>
</dbReference>
<dbReference type="InterPro" id="IPR036663">
    <property type="entry name" value="Fumarylacetoacetase_C_sf"/>
</dbReference>
<evidence type="ECO:0000259" key="2">
    <source>
        <dbReference type="Pfam" id="PF01557"/>
    </source>
</evidence>
<accession>A0A2W5R6C8</accession>
<dbReference type="GO" id="GO:0018773">
    <property type="term" value="F:acetylpyruvate hydrolase activity"/>
    <property type="evidence" value="ECO:0007669"/>
    <property type="project" value="TreeGrafter"/>
</dbReference>
<protein>
    <submittedName>
        <fullName evidence="3">5-carboxymethyl-2-hydroxymuconate isomerase</fullName>
    </submittedName>
</protein>
<dbReference type="GO" id="GO:0016853">
    <property type="term" value="F:isomerase activity"/>
    <property type="evidence" value="ECO:0007669"/>
    <property type="project" value="UniProtKB-KW"/>
</dbReference>
<dbReference type="SUPFAM" id="SSF56529">
    <property type="entry name" value="FAH"/>
    <property type="match status" value="1"/>
</dbReference>
<feature type="domain" description="Fumarylacetoacetase-like C-terminal" evidence="2">
    <location>
        <begin position="34"/>
        <end position="234"/>
    </location>
</feature>
<evidence type="ECO:0000313" key="3">
    <source>
        <dbReference type="EMBL" id="PZQ84279.1"/>
    </source>
</evidence>
<proteinExistence type="predicted"/>
<evidence type="ECO:0000313" key="4">
    <source>
        <dbReference type="Proteomes" id="UP000248887"/>
    </source>
</evidence>
<dbReference type="InterPro" id="IPR011234">
    <property type="entry name" value="Fumarylacetoacetase-like_C"/>
</dbReference>
<dbReference type="Proteomes" id="UP000248887">
    <property type="component" value="Unassembled WGS sequence"/>
</dbReference>
<gene>
    <name evidence="3" type="ORF">DI549_05185</name>
</gene>
<dbReference type="Gene3D" id="3.90.850.10">
    <property type="entry name" value="Fumarylacetoacetase-like, C-terminal domain"/>
    <property type="match status" value="1"/>
</dbReference>
<name>A0A2W5R6C8_ANCNO</name>
<sequence>MNAPIENTAYVITPPGIPTLPVEGSDKLFPIHRIYCVGRNYAEHAIEMGHDPNKEPPFFFQKNPDNVITNGTFPYPDKSSDVHYELEMLVAIGKGGINIPVETAMEHVWGYGIGLDMTRRDLQGEAKKLGRPWEVGKAFEASAPCSALVPASRIGHPTDGKVWLNVNGTPRQVGDLNQMIWKVPEMIAILSGLFELKAGDIIMSGTPAGVGAIVRGDVMEGGVDGVGTLNVKVV</sequence>
<organism evidence="3 4">
    <name type="scientific">Ancylobacter novellus</name>
    <name type="common">Thiobacillus novellus</name>
    <dbReference type="NCBI Taxonomy" id="921"/>
    <lineage>
        <taxon>Bacteria</taxon>
        <taxon>Pseudomonadati</taxon>
        <taxon>Pseudomonadota</taxon>
        <taxon>Alphaproteobacteria</taxon>
        <taxon>Hyphomicrobiales</taxon>
        <taxon>Xanthobacteraceae</taxon>
        <taxon>Ancylobacter</taxon>
    </lineage>
</organism>
<dbReference type="GO" id="GO:0046872">
    <property type="term" value="F:metal ion binding"/>
    <property type="evidence" value="ECO:0007669"/>
    <property type="project" value="UniProtKB-KW"/>
</dbReference>
<dbReference type="PANTHER" id="PTHR11820">
    <property type="entry name" value="ACYLPYRUVASE"/>
    <property type="match status" value="1"/>
</dbReference>
<reference evidence="3 4" key="1">
    <citation type="submission" date="2017-08" db="EMBL/GenBank/DDBJ databases">
        <title>Infants hospitalized years apart are colonized by the same room-sourced microbial strains.</title>
        <authorList>
            <person name="Brooks B."/>
            <person name="Olm M.R."/>
            <person name="Firek B.A."/>
            <person name="Baker R."/>
            <person name="Thomas B.C."/>
            <person name="Morowitz M.J."/>
            <person name="Banfield J.F."/>
        </authorList>
    </citation>
    <scope>NUCLEOTIDE SEQUENCE [LARGE SCALE GENOMIC DNA]</scope>
    <source>
        <strain evidence="3">S2_005_001_R2_27</strain>
    </source>
</reference>